<accession>A0A4Z2FKE9</accession>
<dbReference type="EMBL" id="SRLO01001085">
    <property type="protein sequence ID" value="TNN41716.1"/>
    <property type="molecule type" value="Genomic_DNA"/>
</dbReference>
<dbReference type="AlphaFoldDB" id="A0A4Z2FKE9"/>
<keyword evidence="3" id="KW-1185">Reference proteome</keyword>
<evidence type="ECO:0000313" key="3">
    <source>
        <dbReference type="Proteomes" id="UP000314294"/>
    </source>
</evidence>
<dbReference type="Proteomes" id="UP000314294">
    <property type="component" value="Unassembled WGS sequence"/>
</dbReference>
<gene>
    <name evidence="2" type="ORF">EYF80_048105</name>
</gene>
<reference evidence="2 3" key="1">
    <citation type="submission" date="2019-03" db="EMBL/GenBank/DDBJ databases">
        <title>First draft genome of Liparis tanakae, snailfish: a comprehensive survey of snailfish specific genes.</title>
        <authorList>
            <person name="Kim W."/>
            <person name="Song I."/>
            <person name="Jeong J.-H."/>
            <person name="Kim D."/>
            <person name="Kim S."/>
            <person name="Ryu S."/>
            <person name="Song J.Y."/>
            <person name="Lee S.K."/>
        </authorList>
    </citation>
    <scope>NUCLEOTIDE SEQUENCE [LARGE SCALE GENOMIC DNA]</scope>
    <source>
        <tissue evidence="2">Muscle</tissue>
    </source>
</reference>
<name>A0A4Z2FKE9_9TELE</name>
<organism evidence="2 3">
    <name type="scientific">Liparis tanakae</name>
    <name type="common">Tanaka's snailfish</name>
    <dbReference type="NCBI Taxonomy" id="230148"/>
    <lineage>
        <taxon>Eukaryota</taxon>
        <taxon>Metazoa</taxon>
        <taxon>Chordata</taxon>
        <taxon>Craniata</taxon>
        <taxon>Vertebrata</taxon>
        <taxon>Euteleostomi</taxon>
        <taxon>Actinopterygii</taxon>
        <taxon>Neopterygii</taxon>
        <taxon>Teleostei</taxon>
        <taxon>Neoteleostei</taxon>
        <taxon>Acanthomorphata</taxon>
        <taxon>Eupercaria</taxon>
        <taxon>Perciformes</taxon>
        <taxon>Cottioidei</taxon>
        <taxon>Cottales</taxon>
        <taxon>Liparidae</taxon>
        <taxon>Liparis</taxon>
    </lineage>
</organism>
<protein>
    <submittedName>
        <fullName evidence="2">Uncharacterized protein</fullName>
    </submittedName>
</protein>
<feature type="region of interest" description="Disordered" evidence="1">
    <location>
        <begin position="1"/>
        <end position="51"/>
    </location>
</feature>
<evidence type="ECO:0000256" key="1">
    <source>
        <dbReference type="SAM" id="MobiDB-lite"/>
    </source>
</evidence>
<comment type="caution">
    <text evidence="2">The sequence shown here is derived from an EMBL/GenBank/DDBJ whole genome shotgun (WGS) entry which is preliminary data.</text>
</comment>
<evidence type="ECO:0000313" key="2">
    <source>
        <dbReference type="EMBL" id="TNN41716.1"/>
    </source>
</evidence>
<proteinExistence type="predicted"/>
<feature type="compositionally biased region" description="Basic and acidic residues" evidence="1">
    <location>
        <begin position="19"/>
        <end position="42"/>
    </location>
</feature>
<sequence length="132" mass="15200">MMLMVSQALPHRVASADARPPDEGRPERPERGPDRLLPEHRSFPPPSSSSPCQSFFVHAFELRDSPIGCRSASPELQLRYVWIEVKKHHQVSRHHNRCVLSKNSKPRADRTRHLRPRRRCSISIRIMPALSS</sequence>